<dbReference type="PROSITE" id="PS50181">
    <property type="entry name" value="FBOX"/>
    <property type="match status" value="1"/>
</dbReference>
<reference evidence="3" key="2">
    <citation type="journal article" date="2023" name="IMA Fungus">
        <title>Comparative genomic study of the Penicillium genus elucidates a diverse pangenome and 15 lateral gene transfer events.</title>
        <authorList>
            <person name="Petersen C."/>
            <person name="Sorensen T."/>
            <person name="Nielsen M.R."/>
            <person name="Sondergaard T.E."/>
            <person name="Sorensen J.L."/>
            <person name="Fitzpatrick D.A."/>
            <person name="Frisvad J.C."/>
            <person name="Nielsen K.L."/>
        </authorList>
    </citation>
    <scope>NUCLEOTIDE SEQUENCE</scope>
    <source>
        <strain evidence="3">IBT 21917</strain>
    </source>
</reference>
<dbReference type="AlphaFoldDB" id="A0A9W9HYE5"/>
<name>A0A9W9HYE5_9EURO</name>
<feature type="domain" description="F-box" evidence="2">
    <location>
        <begin position="3"/>
        <end position="49"/>
    </location>
</feature>
<gene>
    <name evidence="3" type="ORF">N7492_006701</name>
</gene>
<evidence type="ECO:0000259" key="2">
    <source>
        <dbReference type="PROSITE" id="PS50181"/>
    </source>
</evidence>
<evidence type="ECO:0000313" key="4">
    <source>
        <dbReference type="Proteomes" id="UP001146351"/>
    </source>
</evidence>
<accession>A0A9W9HYE5</accession>
<sequence>MLPRRLDSLPFDVFYQIAISLDDRDCVHLSRTNRALYELMDSDLITRKIVEEEFRYSKEARSALALGYRKALGHRFDINEAVATAAPYSASVLAYGGSDFLYHQGFLCYRAGHEIRLLNVHGAGRLERVLDLHTVLPRLESAASVDSVHLLHYSHGILVCQVEGSAQDTLLAIHMARRPSPQKQKSKPGRLLLHRSLPASSSIFVRHSGSYLWYGILAPGGWRVQGVDLATQKSIDFPLDQILDGDLGQSLCFEIYQDHLYAVSTQVAFAEEERFSSFYHWFCYAPRIGPKGNGRLWRREHREGPINEMWTDLSIRTDESTGRPVILECRREWPDGKSENHRTYYTEPLPTPEEAYSDGAAPSSTWMEADDDLKESSSKGPLVNRQPYDQRPEKRLRRNYHAEYESNDSAQRQEFIAARTKFSGYHLAASTFIDLVNDPVSDGLRSRDRLRLRTNSRKRKCPVDEETGLLFRPTQSGFDVPAEGSEERFTSRGVHLWPADDAPSELHRILCPDSRTGAIRAICDERSLIYSVPCTDLLPEYSAPDHRALLLINFDPKIRFPGLIAPGTTPPPETEKIFAKLQPTNGSIVRDAEPLYKTINWGYWLR</sequence>
<dbReference type="SUPFAM" id="SSF81383">
    <property type="entry name" value="F-box domain"/>
    <property type="match status" value="1"/>
</dbReference>
<dbReference type="Proteomes" id="UP001146351">
    <property type="component" value="Unassembled WGS sequence"/>
</dbReference>
<dbReference type="InterPro" id="IPR001810">
    <property type="entry name" value="F-box_dom"/>
</dbReference>
<comment type="caution">
    <text evidence="3">The sequence shown here is derived from an EMBL/GenBank/DDBJ whole genome shotgun (WGS) entry which is preliminary data.</text>
</comment>
<feature type="region of interest" description="Disordered" evidence="1">
    <location>
        <begin position="337"/>
        <end position="395"/>
    </location>
</feature>
<evidence type="ECO:0000256" key="1">
    <source>
        <dbReference type="SAM" id="MobiDB-lite"/>
    </source>
</evidence>
<dbReference type="InterPro" id="IPR036047">
    <property type="entry name" value="F-box-like_dom_sf"/>
</dbReference>
<dbReference type="OrthoDB" id="5359231at2759"/>
<reference evidence="3" key="1">
    <citation type="submission" date="2022-11" db="EMBL/GenBank/DDBJ databases">
        <authorList>
            <person name="Petersen C."/>
        </authorList>
    </citation>
    <scope>NUCLEOTIDE SEQUENCE</scope>
    <source>
        <strain evidence="3">IBT 21917</strain>
    </source>
</reference>
<organism evidence="3 4">
    <name type="scientific">Penicillium capsulatum</name>
    <dbReference type="NCBI Taxonomy" id="69766"/>
    <lineage>
        <taxon>Eukaryota</taxon>
        <taxon>Fungi</taxon>
        <taxon>Dikarya</taxon>
        <taxon>Ascomycota</taxon>
        <taxon>Pezizomycotina</taxon>
        <taxon>Eurotiomycetes</taxon>
        <taxon>Eurotiomycetidae</taxon>
        <taxon>Eurotiales</taxon>
        <taxon>Aspergillaceae</taxon>
        <taxon>Penicillium</taxon>
    </lineage>
</organism>
<proteinExistence type="predicted"/>
<protein>
    <recommendedName>
        <fullName evidence="2">F-box domain-containing protein</fullName>
    </recommendedName>
</protein>
<keyword evidence="4" id="KW-1185">Reference proteome</keyword>
<evidence type="ECO:0000313" key="3">
    <source>
        <dbReference type="EMBL" id="KAJ5161309.1"/>
    </source>
</evidence>
<dbReference type="EMBL" id="JAPQKO010000005">
    <property type="protein sequence ID" value="KAJ5161309.1"/>
    <property type="molecule type" value="Genomic_DNA"/>
</dbReference>